<dbReference type="SUPFAM" id="SSF53850">
    <property type="entry name" value="Periplasmic binding protein-like II"/>
    <property type="match status" value="1"/>
</dbReference>
<evidence type="ECO:0000313" key="4">
    <source>
        <dbReference type="Proteomes" id="UP000252415"/>
    </source>
</evidence>
<dbReference type="EMBL" id="QPJD01000016">
    <property type="protein sequence ID" value="RCW42449.1"/>
    <property type="molecule type" value="Genomic_DNA"/>
</dbReference>
<sequence length="536" mass="60509">MRNQRTKMLVLSLSIIMMLTILSACSGGNSGEGSNKGNNTSTNVSAEDPDADNSGTETADGNQDVEELTLFINHSWYPIKEWKGSVADKITEKTGVKLKVTVATDDKQLPLMIASGDLPDLIFTASDIDRLSNSNISYPWNELVEKYAPNFEIDPTRIAINTMEDGNFYTIRNAFATKQEWENNKYALGNDGTPGIAVREDIMKELGNPELKTLDDFVKLLGMVKEKHPELVPLVMDKNWIESYFMTQFGIEAGFGSWYENEGKAEYYLKHPKMLEFFKFMNSLYRNGFILAENFAHANDQIDDEYAVSGKAFAHSHTVSVAERDNISTKQNGAAYTFKMIPSSLSEEAVRVNTGVGWSGTFITKNNKNPEKSIKLLQFLASDEGKKLTMFGIEGEHWTWNEEGYPNLKYNTADSDFVNSNGIKWWFLYSDAIVEGLWGYVPGTQTTQALLETKAITTYKPEVGMIQVKADSEEKTIKTKIDEMVTNEKVKIYLAKSDEEAVQRYETMMKNAEKIGLQKLDDWANKTYEEKQSLFK</sequence>
<dbReference type="OrthoDB" id="54751at2"/>
<accession>A0A368VL69</accession>
<comment type="caution">
    <text evidence="3">The sequence shown here is derived from an EMBL/GenBank/DDBJ whole genome shotgun (WGS) entry which is preliminary data.</text>
</comment>
<dbReference type="PROSITE" id="PS51257">
    <property type="entry name" value="PROKAR_LIPOPROTEIN"/>
    <property type="match status" value="1"/>
</dbReference>
<dbReference type="Gene3D" id="3.40.190.10">
    <property type="entry name" value="Periplasmic binding protein-like II"/>
    <property type="match status" value="2"/>
</dbReference>
<evidence type="ECO:0000313" key="3">
    <source>
        <dbReference type="EMBL" id="RCW42449.1"/>
    </source>
</evidence>
<name>A0A368VL69_9BACL</name>
<dbReference type="InterPro" id="IPR050490">
    <property type="entry name" value="Bact_solute-bd_prot1"/>
</dbReference>
<evidence type="ECO:0000256" key="1">
    <source>
        <dbReference type="SAM" id="MobiDB-lite"/>
    </source>
</evidence>
<organism evidence="3 4">
    <name type="scientific">Paenibacillus prosopidis</name>
    <dbReference type="NCBI Taxonomy" id="630520"/>
    <lineage>
        <taxon>Bacteria</taxon>
        <taxon>Bacillati</taxon>
        <taxon>Bacillota</taxon>
        <taxon>Bacilli</taxon>
        <taxon>Bacillales</taxon>
        <taxon>Paenibacillaceae</taxon>
        <taxon>Paenibacillus</taxon>
    </lineage>
</organism>
<reference evidence="3 4" key="1">
    <citation type="submission" date="2018-07" db="EMBL/GenBank/DDBJ databases">
        <title>Genomic Encyclopedia of Type Strains, Phase III (KMG-III): the genomes of soil and plant-associated and newly described type strains.</title>
        <authorList>
            <person name="Whitman W."/>
        </authorList>
    </citation>
    <scope>NUCLEOTIDE SEQUENCE [LARGE SCALE GENOMIC DNA]</scope>
    <source>
        <strain evidence="3 4">CECT 7506</strain>
    </source>
</reference>
<keyword evidence="4" id="KW-1185">Reference proteome</keyword>
<feature type="signal peptide" evidence="2">
    <location>
        <begin position="1"/>
        <end position="26"/>
    </location>
</feature>
<feature type="compositionally biased region" description="Low complexity" evidence="1">
    <location>
        <begin position="29"/>
        <end position="45"/>
    </location>
</feature>
<feature type="region of interest" description="Disordered" evidence="1">
    <location>
        <begin position="29"/>
        <end position="63"/>
    </location>
</feature>
<feature type="chain" id="PRO_5038479041" evidence="2">
    <location>
        <begin position="27"/>
        <end position="536"/>
    </location>
</feature>
<keyword evidence="2" id="KW-0732">Signal</keyword>
<dbReference type="PANTHER" id="PTHR43649:SF12">
    <property type="entry name" value="DIACETYLCHITOBIOSE BINDING PROTEIN DASA"/>
    <property type="match status" value="1"/>
</dbReference>
<proteinExistence type="predicted"/>
<dbReference type="InterPro" id="IPR006059">
    <property type="entry name" value="SBP"/>
</dbReference>
<gene>
    <name evidence="3" type="ORF">DFP97_11611</name>
</gene>
<dbReference type="PANTHER" id="PTHR43649">
    <property type="entry name" value="ARABINOSE-BINDING PROTEIN-RELATED"/>
    <property type="match status" value="1"/>
</dbReference>
<dbReference type="Proteomes" id="UP000252415">
    <property type="component" value="Unassembled WGS sequence"/>
</dbReference>
<dbReference type="AlphaFoldDB" id="A0A368VL69"/>
<evidence type="ECO:0000256" key="2">
    <source>
        <dbReference type="SAM" id="SignalP"/>
    </source>
</evidence>
<dbReference type="RefSeq" id="WP_114382595.1">
    <property type="nucleotide sequence ID" value="NZ_QPJD01000016.1"/>
</dbReference>
<protein>
    <submittedName>
        <fullName evidence="3">Putative aldouronate transport system substrate-binding protein</fullName>
    </submittedName>
</protein>
<dbReference type="Pfam" id="PF01547">
    <property type="entry name" value="SBP_bac_1"/>
    <property type="match status" value="1"/>
</dbReference>